<name>A0A9X3PC52_9ACTN</name>
<comment type="caution">
    <text evidence="1">The sequence shown here is derived from an EMBL/GenBank/DDBJ whole genome shotgun (WGS) entry which is preliminary data.</text>
</comment>
<reference evidence="1" key="1">
    <citation type="submission" date="2022-12" db="EMBL/GenBank/DDBJ databases">
        <title>Gycomyces niveus sp.nov.,a novel actinomycete isolated from soil in Shouguan.</title>
        <authorList>
            <person name="Yang X."/>
        </authorList>
    </citation>
    <scope>NUCLEOTIDE SEQUENCE</scope>
    <source>
        <strain evidence="1">NEAU-A15</strain>
    </source>
</reference>
<keyword evidence="2" id="KW-1185">Reference proteome</keyword>
<accession>A0A9X3PC52</accession>
<organism evidence="1 2">
    <name type="scientific">Glycomyces luteolus</name>
    <dbReference type="NCBI Taxonomy" id="2670330"/>
    <lineage>
        <taxon>Bacteria</taxon>
        <taxon>Bacillati</taxon>
        <taxon>Actinomycetota</taxon>
        <taxon>Actinomycetes</taxon>
        <taxon>Glycomycetales</taxon>
        <taxon>Glycomycetaceae</taxon>
        <taxon>Glycomyces</taxon>
    </lineage>
</organism>
<dbReference type="SUPFAM" id="SSF102405">
    <property type="entry name" value="MCP/YpsA-like"/>
    <property type="match status" value="1"/>
</dbReference>
<evidence type="ECO:0000313" key="2">
    <source>
        <dbReference type="Proteomes" id="UP001146067"/>
    </source>
</evidence>
<dbReference type="Proteomes" id="UP001146067">
    <property type="component" value="Unassembled WGS sequence"/>
</dbReference>
<evidence type="ECO:0000313" key="1">
    <source>
        <dbReference type="EMBL" id="MDA1362377.1"/>
    </source>
</evidence>
<dbReference type="AlphaFoldDB" id="A0A9X3PC52"/>
<dbReference type="RefSeq" id="WP_270112448.1">
    <property type="nucleotide sequence ID" value="NZ_JAPZVP010000022.1"/>
</dbReference>
<protein>
    <submittedName>
        <fullName evidence="1">Uncharacterized protein</fullName>
    </submittedName>
</protein>
<sequence length="161" mass="16813">MPRIGITGHMNLAPATVVLVREALQAALEPYGPAELVGVSCIAEGADSIFAAVLLDAGGRLEALLPTPDYRDTQVSAAHLPVFDGLVQRAHVKRYIAKASSMQAYEDANAQMLSSVDLLLAVWDGQPSPEGKKGGTADAVAVARNAGVPVTVIWPEGAERT</sequence>
<dbReference type="Gene3D" id="3.40.50.450">
    <property type="match status" value="1"/>
</dbReference>
<dbReference type="EMBL" id="JAPZVP010000022">
    <property type="protein sequence ID" value="MDA1362377.1"/>
    <property type="molecule type" value="Genomic_DNA"/>
</dbReference>
<gene>
    <name evidence="1" type="ORF">O1R50_22320</name>
</gene>
<proteinExistence type="predicted"/>